<sequence>MGGSERTGRTSDQEREVYGLKAYPAPRVPLRRSHIPSPGSRTNDQYGAHHR</sequence>
<dbReference type="Proteomes" id="UP001162060">
    <property type="component" value="Unassembled WGS sequence"/>
</dbReference>
<gene>
    <name evidence="2" type="ORF">PM001_LOCUS24338</name>
</gene>
<dbReference type="AlphaFoldDB" id="A0AAV1V066"/>
<organism evidence="2 3">
    <name type="scientific">Peronospora matthiolae</name>
    <dbReference type="NCBI Taxonomy" id="2874970"/>
    <lineage>
        <taxon>Eukaryota</taxon>
        <taxon>Sar</taxon>
        <taxon>Stramenopiles</taxon>
        <taxon>Oomycota</taxon>
        <taxon>Peronosporomycetes</taxon>
        <taxon>Peronosporales</taxon>
        <taxon>Peronosporaceae</taxon>
        <taxon>Peronospora</taxon>
    </lineage>
</organism>
<protein>
    <submittedName>
        <fullName evidence="2">Uncharacterized protein</fullName>
    </submittedName>
</protein>
<name>A0AAV1V066_9STRA</name>
<dbReference type="EMBL" id="CAKLBY020000241">
    <property type="protein sequence ID" value="CAK7939188.1"/>
    <property type="molecule type" value="Genomic_DNA"/>
</dbReference>
<evidence type="ECO:0000313" key="3">
    <source>
        <dbReference type="Proteomes" id="UP001162060"/>
    </source>
</evidence>
<proteinExistence type="predicted"/>
<evidence type="ECO:0000256" key="1">
    <source>
        <dbReference type="SAM" id="MobiDB-lite"/>
    </source>
</evidence>
<reference evidence="2" key="1">
    <citation type="submission" date="2024-01" db="EMBL/GenBank/DDBJ databases">
        <authorList>
            <person name="Webb A."/>
        </authorList>
    </citation>
    <scope>NUCLEOTIDE SEQUENCE</scope>
    <source>
        <strain evidence="2">Pm1</strain>
    </source>
</reference>
<accession>A0AAV1V066</accession>
<feature type="region of interest" description="Disordered" evidence="1">
    <location>
        <begin position="1"/>
        <end position="51"/>
    </location>
</feature>
<evidence type="ECO:0000313" key="2">
    <source>
        <dbReference type="EMBL" id="CAK7939188.1"/>
    </source>
</evidence>
<feature type="compositionally biased region" description="Basic and acidic residues" evidence="1">
    <location>
        <begin position="1"/>
        <end position="18"/>
    </location>
</feature>
<comment type="caution">
    <text evidence="2">The sequence shown here is derived from an EMBL/GenBank/DDBJ whole genome shotgun (WGS) entry which is preliminary data.</text>
</comment>